<accession>A0A4P9ZW50</accession>
<feature type="compositionally biased region" description="Polar residues" evidence="1">
    <location>
        <begin position="32"/>
        <end position="58"/>
    </location>
</feature>
<dbReference type="Proteomes" id="UP000268162">
    <property type="component" value="Unassembled WGS sequence"/>
</dbReference>
<protein>
    <submittedName>
        <fullName evidence="2">Uncharacterized protein</fullName>
    </submittedName>
</protein>
<gene>
    <name evidence="2" type="ORF">BJ085DRAFT_36273</name>
</gene>
<evidence type="ECO:0000256" key="1">
    <source>
        <dbReference type="SAM" id="MobiDB-lite"/>
    </source>
</evidence>
<feature type="region of interest" description="Disordered" evidence="1">
    <location>
        <begin position="122"/>
        <end position="189"/>
    </location>
</feature>
<feature type="compositionally biased region" description="Polar residues" evidence="1">
    <location>
        <begin position="148"/>
        <end position="157"/>
    </location>
</feature>
<feature type="compositionally biased region" description="Acidic residues" evidence="1">
    <location>
        <begin position="167"/>
        <end position="180"/>
    </location>
</feature>
<dbReference type="AlphaFoldDB" id="A0A4P9ZW50"/>
<evidence type="ECO:0000313" key="2">
    <source>
        <dbReference type="EMBL" id="RKP37082.1"/>
    </source>
</evidence>
<evidence type="ECO:0000313" key="3">
    <source>
        <dbReference type="Proteomes" id="UP000268162"/>
    </source>
</evidence>
<feature type="compositionally biased region" description="Low complexity" evidence="1">
    <location>
        <begin position="70"/>
        <end position="79"/>
    </location>
</feature>
<dbReference type="EMBL" id="ML002546">
    <property type="protein sequence ID" value="RKP37082.1"/>
    <property type="molecule type" value="Genomic_DNA"/>
</dbReference>
<sequence>MDTPKRKFTSLVAGYSSDEDDHSSNDGSDSSLNTPSTKPGSDSTVPTKKLKSSLNSVKPTVAHPYPPSPSHSTATPSRPDTTTEPNSAPPLPQVLDDDEVEWLERQERELASQQQLYRTIEHLKGFRQGQAPKPSDTMAVDVPPARPNPTSSMLSNEHVSKPPNEGSSDDSDSESYIDETVDWRTLDIS</sequence>
<reference evidence="3" key="1">
    <citation type="journal article" date="2018" name="Nat. Microbiol.">
        <title>Leveraging single-cell genomics to expand the fungal tree of life.</title>
        <authorList>
            <person name="Ahrendt S.R."/>
            <person name="Quandt C.A."/>
            <person name="Ciobanu D."/>
            <person name="Clum A."/>
            <person name="Salamov A."/>
            <person name="Andreopoulos B."/>
            <person name="Cheng J.F."/>
            <person name="Woyke T."/>
            <person name="Pelin A."/>
            <person name="Henrissat B."/>
            <person name="Reynolds N.K."/>
            <person name="Benny G.L."/>
            <person name="Smith M.E."/>
            <person name="James T.Y."/>
            <person name="Grigoriev I.V."/>
        </authorList>
    </citation>
    <scope>NUCLEOTIDE SEQUENCE [LARGE SCALE GENOMIC DNA]</scope>
    <source>
        <strain evidence="3">RSA 468</strain>
    </source>
</reference>
<proteinExistence type="predicted"/>
<organism evidence="2 3">
    <name type="scientific">Dimargaris cristalligena</name>
    <dbReference type="NCBI Taxonomy" id="215637"/>
    <lineage>
        <taxon>Eukaryota</taxon>
        <taxon>Fungi</taxon>
        <taxon>Fungi incertae sedis</taxon>
        <taxon>Zoopagomycota</taxon>
        <taxon>Kickxellomycotina</taxon>
        <taxon>Dimargaritomycetes</taxon>
        <taxon>Dimargaritales</taxon>
        <taxon>Dimargaritaceae</taxon>
        <taxon>Dimargaris</taxon>
    </lineage>
</organism>
<keyword evidence="3" id="KW-1185">Reference proteome</keyword>
<name>A0A4P9ZW50_9FUNG</name>
<feature type="region of interest" description="Disordered" evidence="1">
    <location>
        <begin position="1"/>
        <end position="99"/>
    </location>
</feature>